<dbReference type="InterPro" id="IPR037293">
    <property type="entry name" value="Gal_Oxidase_central_sf"/>
</dbReference>
<sequence>MSKGKGEEAIIQRREKFSWSIDPNAYSRSLFLCLAEYEDYGMVSYSILSVKLRDLFSYAGYFQKPQLQLQQVRKFSGNNLPFFLGCGVWRSNILLGGGTEPRYDHGPYANQPVMGYFHHHPARQIYCFDKHTNEFPLKEMLRGNVQPLLVELDDKLYALGKSVTGASFEVFDPNDNEWSSLPYPRVDCLSYPFAIRDRWAIYDQYFAVAGRRILVSDGIASYWFDTADPKQGWRGLDEFPFMGSTVVVDDGEQFVLFVFKPSDFDVPHISVHLISYDFEYIKRDYSHVSLPLDFPKCCPGYLGDLPLSNHTLVHVGDKIVCLLVSSEQKWTFMCVAFQFIVNGGDEALPPLIIKFLPRSVLVDECIDMDMASSAGQMLGAFLL</sequence>
<name>A0AAW1YSF2_RUBAR</name>
<dbReference type="InterPro" id="IPR015915">
    <property type="entry name" value="Kelch-typ_b-propeller"/>
</dbReference>
<dbReference type="Pfam" id="PF07893">
    <property type="entry name" value="DUF1668"/>
    <property type="match status" value="1"/>
</dbReference>
<accession>A0AAW1YSF2</accession>
<evidence type="ECO:0000313" key="1">
    <source>
        <dbReference type="EMBL" id="KAK9951400.1"/>
    </source>
</evidence>
<organism evidence="1 2">
    <name type="scientific">Rubus argutus</name>
    <name type="common">Southern blackberry</name>
    <dbReference type="NCBI Taxonomy" id="59490"/>
    <lineage>
        <taxon>Eukaryota</taxon>
        <taxon>Viridiplantae</taxon>
        <taxon>Streptophyta</taxon>
        <taxon>Embryophyta</taxon>
        <taxon>Tracheophyta</taxon>
        <taxon>Spermatophyta</taxon>
        <taxon>Magnoliopsida</taxon>
        <taxon>eudicotyledons</taxon>
        <taxon>Gunneridae</taxon>
        <taxon>Pentapetalae</taxon>
        <taxon>rosids</taxon>
        <taxon>fabids</taxon>
        <taxon>Rosales</taxon>
        <taxon>Rosaceae</taxon>
        <taxon>Rosoideae</taxon>
        <taxon>Rosoideae incertae sedis</taxon>
        <taxon>Rubus</taxon>
    </lineage>
</organism>
<dbReference type="SUPFAM" id="SSF117281">
    <property type="entry name" value="Kelch motif"/>
    <property type="match status" value="1"/>
</dbReference>
<evidence type="ECO:0008006" key="3">
    <source>
        <dbReference type="Google" id="ProtNLM"/>
    </source>
</evidence>
<dbReference type="InterPro" id="IPR012871">
    <property type="entry name" value="DUF1668_ORYSA"/>
</dbReference>
<dbReference type="EMBL" id="JBEDUW010000001">
    <property type="protein sequence ID" value="KAK9951400.1"/>
    <property type="molecule type" value="Genomic_DNA"/>
</dbReference>
<gene>
    <name evidence="1" type="ORF">M0R45_006842</name>
</gene>
<dbReference type="AlphaFoldDB" id="A0AAW1YSF2"/>
<dbReference type="Proteomes" id="UP001457282">
    <property type="component" value="Unassembled WGS sequence"/>
</dbReference>
<protein>
    <recommendedName>
        <fullName evidence="3">F-box protein</fullName>
    </recommendedName>
</protein>
<reference evidence="1 2" key="1">
    <citation type="journal article" date="2023" name="G3 (Bethesda)">
        <title>A chromosome-length genome assembly and annotation of blackberry (Rubus argutus, cv. 'Hillquist').</title>
        <authorList>
            <person name="Bruna T."/>
            <person name="Aryal R."/>
            <person name="Dudchenko O."/>
            <person name="Sargent D.J."/>
            <person name="Mead D."/>
            <person name="Buti M."/>
            <person name="Cavallini A."/>
            <person name="Hytonen T."/>
            <person name="Andres J."/>
            <person name="Pham M."/>
            <person name="Weisz D."/>
            <person name="Mascagni F."/>
            <person name="Usai G."/>
            <person name="Natali L."/>
            <person name="Bassil N."/>
            <person name="Fernandez G.E."/>
            <person name="Lomsadze A."/>
            <person name="Armour M."/>
            <person name="Olukolu B."/>
            <person name="Poorten T."/>
            <person name="Britton C."/>
            <person name="Davik J."/>
            <person name="Ashrafi H."/>
            <person name="Aiden E.L."/>
            <person name="Borodovsky M."/>
            <person name="Worthington M."/>
        </authorList>
    </citation>
    <scope>NUCLEOTIDE SEQUENCE [LARGE SCALE GENOMIC DNA]</scope>
    <source>
        <strain evidence="1">PI 553951</strain>
    </source>
</reference>
<proteinExistence type="predicted"/>
<comment type="caution">
    <text evidence="1">The sequence shown here is derived from an EMBL/GenBank/DDBJ whole genome shotgun (WGS) entry which is preliminary data.</text>
</comment>
<dbReference type="Gene3D" id="2.130.10.80">
    <property type="entry name" value="Galactose oxidase/kelch, beta-propeller"/>
    <property type="match status" value="1"/>
</dbReference>
<evidence type="ECO:0000313" key="2">
    <source>
        <dbReference type="Proteomes" id="UP001457282"/>
    </source>
</evidence>
<keyword evidence="2" id="KW-1185">Reference proteome</keyword>